<dbReference type="PANTHER" id="PTHR10794">
    <property type="entry name" value="ABHYDROLASE DOMAIN-CONTAINING PROTEIN"/>
    <property type="match status" value="1"/>
</dbReference>
<protein>
    <recommendedName>
        <fullName evidence="3">AB hydrolase-1 domain-containing protein</fullName>
    </recommendedName>
</protein>
<evidence type="ECO:0000313" key="5">
    <source>
        <dbReference type="Proteomes" id="UP001347796"/>
    </source>
</evidence>
<dbReference type="InterPro" id="IPR012020">
    <property type="entry name" value="ABHD4"/>
</dbReference>
<dbReference type="Pfam" id="PF00561">
    <property type="entry name" value="Abhydrolase_1"/>
    <property type="match status" value="1"/>
</dbReference>
<comment type="similarity">
    <text evidence="1">Belongs to the AB hydrolase superfamily. AB hydrolase 4 family.</text>
</comment>
<dbReference type="GO" id="GO:0047372">
    <property type="term" value="F:monoacylglycerol lipase activity"/>
    <property type="evidence" value="ECO:0007669"/>
    <property type="project" value="TreeGrafter"/>
</dbReference>
<reference evidence="4 5" key="1">
    <citation type="submission" date="2024-01" db="EMBL/GenBank/DDBJ databases">
        <title>The genome of the rayed Mediterranean limpet Patella caerulea (Linnaeus, 1758).</title>
        <authorList>
            <person name="Anh-Thu Weber A."/>
            <person name="Halstead-Nussloch G."/>
        </authorList>
    </citation>
    <scope>NUCLEOTIDE SEQUENCE [LARGE SCALE GENOMIC DNA]</scope>
    <source>
        <strain evidence="4">AATW-2023a</strain>
        <tissue evidence="4">Whole specimen</tissue>
    </source>
</reference>
<dbReference type="GO" id="GO:0043401">
    <property type="term" value="P:steroid hormone receptor signaling pathway"/>
    <property type="evidence" value="ECO:0007669"/>
    <property type="project" value="TreeGrafter"/>
</dbReference>
<accession>A0AAN8K485</accession>
<evidence type="ECO:0000256" key="2">
    <source>
        <dbReference type="PIRSR" id="PIRSR005211-1"/>
    </source>
</evidence>
<dbReference type="PANTHER" id="PTHR10794:SF45">
    <property type="entry name" value="MONOACYLGLYCEROL LIPASE ABHD2"/>
    <property type="match status" value="1"/>
</dbReference>
<organism evidence="4 5">
    <name type="scientific">Patella caerulea</name>
    <name type="common">Rayed Mediterranean limpet</name>
    <dbReference type="NCBI Taxonomy" id="87958"/>
    <lineage>
        <taxon>Eukaryota</taxon>
        <taxon>Metazoa</taxon>
        <taxon>Spiralia</taxon>
        <taxon>Lophotrochozoa</taxon>
        <taxon>Mollusca</taxon>
        <taxon>Gastropoda</taxon>
        <taxon>Patellogastropoda</taxon>
        <taxon>Patelloidea</taxon>
        <taxon>Patellidae</taxon>
        <taxon>Patella</taxon>
    </lineage>
</organism>
<comment type="caution">
    <text evidence="4">The sequence shown here is derived from an EMBL/GenBank/DDBJ whole genome shotgun (WGS) entry which is preliminary data.</text>
</comment>
<feature type="active site" description="Charge relay system" evidence="2">
    <location>
        <position position="334"/>
    </location>
</feature>
<dbReference type="Gene3D" id="3.40.50.1820">
    <property type="entry name" value="alpha/beta hydrolase"/>
    <property type="match status" value="1"/>
</dbReference>
<dbReference type="InterPro" id="IPR050960">
    <property type="entry name" value="AB_hydrolase_4_sf"/>
</dbReference>
<dbReference type="GO" id="GO:0097524">
    <property type="term" value="C:sperm plasma membrane"/>
    <property type="evidence" value="ECO:0007669"/>
    <property type="project" value="TreeGrafter"/>
</dbReference>
<keyword evidence="5" id="KW-1185">Reference proteome</keyword>
<dbReference type="PIRSF" id="PIRSF005211">
    <property type="entry name" value="Ab_hydro_YheT"/>
    <property type="match status" value="1"/>
</dbReference>
<dbReference type="GO" id="GO:0048240">
    <property type="term" value="P:sperm capacitation"/>
    <property type="evidence" value="ECO:0007669"/>
    <property type="project" value="TreeGrafter"/>
</dbReference>
<dbReference type="GO" id="GO:0051792">
    <property type="term" value="P:medium-chain fatty acid biosynthetic process"/>
    <property type="evidence" value="ECO:0007669"/>
    <property type="project" value="TreeGrafter"/>
</dbReference>
<dbReference type="SUPFAM" id="SSF53474">
    <property type="entry name" value="alpha/beta-Hydrolases"/>
    <property type="match status" value="1"/>
</dbReference>
<dbReference type="InterPro" id="IPR029058">
    <property type="entry name" value="AB_hydrolase_fold"/>
</dbReference>
<dbReference type="InterPro" id="IPR000073">
    <property type="entry name" value="AB_hydrolase_1"/>
</dbReference>
<evidence type="ECO:0000256" key="1">
    <source>
        <dbReference type="ARBA" id="ARBA00010884"/>
    </source>
</evidence>
<proteinExistence type="inferred from homology"/>
<dbReference type="GO" id="GO:0046464">
    <property type="term" value="P:acylglycerol catabolic process"/>
    <property type="evidence" value="ECO:0007669"/>
    <property type="project" value="TreeGrafter"/>
</dbReference>
<dbReference type="EMBL" id="JAZGQO010000006">
    <property type="protein sequence ID" value="KAK6184883.1"/>
    <property type="molecule type" value="Genomic_DNA"/>
</dbReference>
<dbReference type="GO" id="GO:0008126">
    <property type="term" value="F:acetylesterase activity"/>
    <property type="evidence" value="ECO:0007669"/>
    <property type="project" value="TreeGrafter"/>
</dbReference>
<name>A0AAN8K485_PATCE</name>
<evidence type="ECO:0000313" key="4">
    <source>
        <dbReference type="EMBL" id="KAK6184883.1"/>
    </source>
</evidence>
<evidence type="ECO:0000259" key="3">
    <source>
        <dbReference type="Pfam" id="PF00561"/>
    </source>
</evidence>
<feature type="active site" description="Charge relay system" evidence="2">
    <location>
        <position position="365"/>
    </location>
</feature>
<sequence>MSLTVALTGFVCICFYGIVKFLNLASTCSLPELYAKDKTSTFVSTILASCPILMEAYMPPLLWGKSGHLQTIVYAKMGRVKSPLPQGERIEKIMADQATMSFDVFQPQSFHPTEKDFTLAVCPGIANSSESLYIRTLVDHAQKNGYRVAVLNHLGALRYVRLTAPRIFNYGETGEYNSMIDEIIRLYPNTTIIAVGCSMGANIVLKYLGEDKSHEKKVIGALSLCQGYDANDAKPILLSWESGRRMYSYFMAVNLRNLIKHHKDILLGKEAIARYGPFDEDAIYASTSLLDIDVSYSLKTAQFKNYQEYYHWASCKQYLKGIEIPLLILNAKDDPLVPPVLYETAKKYVESRDNCILLTTDHGGHLGYFEGGILMPNTITWLDRAVVEFSHALCQIHLKNHI</sequence>
<dbReference type="GO" id="GO:0036126">
    <property type="term" value="C:sperm flagellum"/>
    <property type="evidence" value="ECO:0007669"/>
    <property type="project" value="TreeGrafter"/>
</dbReference>
<dbReference type="AlphaFoldDB" id="A0AAN8K485"/>
<gene>
    <name evidence="4" type="ORF">SNE40_007244</name>
</gene>
<feature type="active site" description="Charge relay system" evidence="2">
    <location>
        <position position="198"/>
    </location>
</feature>
<dbReference type="Proteomes" id="UP001347796">
    <property type="component" value="Unassembled WGS sequence"/>
</dbReference>
<dbReference type="GO" id="GO:0051793">
    <property type="term" value="P:medium-chain fatty acid catabolic process"/>
    <property type="evidence" value="ECO:0007669"/>
    <property type="project" value="TreeGrafter"/>
</dbReference>
<feature type="domain" description="AB hydrolase-1" evidence="3">
    <location>
        <begin position="121"/>
        <end position="371"/>
    </location>
</feature>